<evidence type="ECO:0000313" key="8">
    <source>
        <dbReference type="EMBL" id="KAK3259706.1"/>
    </source>
</evidence>
<feature type="non-terminal residue" evidence="8">
    <location>
        <position position="170"/>
    </location>
</feature>
<feature type="transmembrane region" description="Helical" evidence="7">
    <location>
        <begin position="61"/>
        <end position="78"/>
    </location>
</feature>
<comment type="similarity">
    <text evidence="2">Belongs to the NRAMP (TC 2.A.55) family.</text>
</comment>
<feature type="transmembrane region" description="Helical" evidence="7">
    <location>
        <begin position="90"/>
        <end position="109"/>
    </location>
</feature>
<dbReference type="AlphaFoldDB" id="A0AAE0FH24"/>
<comment type="subcellular location">
    <subcellularLocation>
        <location evidence="1">Membrane</location>
        <topology evidence="1">Multi-pass membrane protein</topology>
    </subcellularLocation>
</comment>
<evidence type="ECO:0000313" key="9">
    <source>
        <dbReference type="Proteomes" id="UP001190700"/>
    </source>
</evidence>
<dbReference type="EMBL" id="LGRX02018521">
    <property type="protein sequence ID" value="KAK3259706.1"/>
    <property type="molecule type" value="Genomic_DNA"/>
</dbReference>
<evidence type="ECO:0000256" key="4">
    <source>
        <dbReference type="ARBA" id="ARBA00022692"/>
    </source>
</evidence>
<dbReference type="Proteomes" id="UP001190700">
    <property type="component" value="Unassembled WGS sequence"/>
</dbReference>
<protein>
    <recommendedName>
        <fullName evidence="10">Divalent metal cation transporter</fullName>
    </recommendedName>
</protein>
<comment type="caution">
    <text evidence="8">The sequence shown here is derived from an EMBL/GenBank/DDBJ whole genome shotgun (WGS) entry which is preliminary data.</text>
</comment>
<gene>
    <name evidence="8" type="ORF">CYMTET_31308</name>
</gene>
<evidence type="ECO:0000256" key="5">
    <source>
        <dbReference type="ARBA" id="ARBA00022989"/>
    </source>
</evidence>
<sequence>MNSELSKLIEEQIREKGGNNAALEEFTAHEMAVIGAAEGDKIKVPEVIPGTISRGFTLSEFAAYVGPGLLIAIAYMDAGSSEAHFVTGNFFGFTLLWVLDLALIPAIIFQSLVVRVATTTGYDLAQLLRNEYPPWANSALCWIAEGAATAHFTPQVLGVAFGLWELLDIP</sequence>
<dbReference type="GO" id="GO:0034755">
    <property type="term" value="P:iron ion transmembrane transport"/>
    <property type="evidence" value="ECO:0007669"/>
    <property type="project" value="TreeGrafter"/>
</dbReference>
<dbReference type="PANTHER" id="PTHR11706">
    <property type="entry name" value="SOLUTE CARRIER PROTEIN FAMILY 11 MEMBER"/>
    <property type="match status" value="1"/>
</dbReference>
<evidence type="ECO:0008006" key="10">
    <source>
        <dbReference type="Google" id="ProtNLM"/>
    </source>
</evidence>
<dbReference type="Pfam" id="PF01566">
    <property type="entry name" value="Nramp"/>
    <property type="match status" value="1"/>
</dbReference>
<evidence type="ECO:0000256" key="3">
    <source>
        <dbReference type="ARBA" id="ARBA00022448"/>
    </source>
</evidence>
<dbReference type="InterPro" id="IPR001046">
    <property type="entry name" value="NRAMP_fam"/>
</dbReference>
<keyword evidence="3" id="KW-0813">Transport</keyword>
<dbReference type="GO" id="GO:0005886">
    <property type="term" value="C:plasma membrane"/>
    <property type="evidence" value="ECO:0007669"/>
    <property type="project" value="TreeGrafter"/>
</dbReference>
<dbReference type="GO" id="GO:0005384">
    <property type="term" value="F:manganese ion transmembrane transporter activity"/>
    <property type="evidence" value="ECO:0007669"/>
    <property type="project" value="TreeGrafter"/>
</dbReference>
<evidence type="ECO:0000256" key="2">
    <source>
        <dbReference type="ARBA" id="ARBA00009965"/>
    </source>
</evidence>
<name>A0AAE0FH24_9CHLO</name>
<keyword evidence="9" id="KW-1185">Reference proteome</keyword>
<keyword evidence="4 7" id="KW-0812">Transmembrane</keyword>
<evidence type="ECO:0000256" key="6">
    <source>
        <dbReference type="ARBA" id="ARBA00023136"/>
    </source>
</evidence>
<dbReference type="GO" id="GO:0015086">
    <property type="term" value="F:cadmium ion transmembrane transporter activity"/>
    <property type="evidence" value="ECO:0007669"/>
    <property type="project" value="TreeGrafter"/>
</dbReference>
<keyword evidence="5 7" id="KW-1133">Transmembrane helix</keyword>
<organism evidence="8 9">
    <name type="scientific">Cymbomonas tetramitiformis</name>
    <dbReference type="NCBI Taxonomy" id="36881"/>
    <lineage>
        <taxon>Eukaryota</taxon>
        <taxon>Viridiplantae</taxon>
        <taxon>Chlorophyta</taxon>
        <taxon>Pyramimonadophyceae</taxon>
        <taxon>Pyramimonadales</taxon>
        <taxon>Pyramimonadaceae</taxon>
        <taxon>Cymbomonas</taxon>
    </lineage>
</organism>
<keyword evidence="6 7" id="KW-0472">Membrane</keyword>
<reference evidence="8 9" key="1">
    <citation type="journal article" date="2015" name="Genome Biol. Evol.">
        <title>Comparative Genomics of a Bacterivorous Green Alga Reveals Evolutionary Causalities and Consequences of Phago-Mixotrophic Mode of Nutrition.</title>
        <authorList>
            <person name="Burns J.A."/>
            <person name="Paasch A."/>
            <person name="Narechania A."/>
            <person name="Kim E."/>
        </authorList>
    </citation>
    <scope>NUCLEOTIDE SEQUENCE [LARGE SCALE GENOMIC DNA]</scope>
    <source>
        <strain evidence="8 9">PLY_AMNH</strain>
    </source>
</reference>
<dbReference type="PANTHER" id="PTHR11706:SF33">
    <property type="entry name" value="NATURAL RESISTANCE-ASSOCIATED MACROPHAGE PROTEIN 2"/>
    <property type="match status" value="1"/>
</dbReference>
<evidence type="ECO:0000256" key="7">
    <source>
        <dbReference type="SAM" id="Phobius"/>
    </source>
</evidence>
<proteinExistence type="inferred from homology"/>
<accession>A0AAE0FH24</accession>
<evidence type="ECO:0000256" key="1">
    <source>
        <dbReference type="ARBA" id="ARBA00004141"/>
    </source>
</evidence>